<reference evidence="1 2" key="1">
    <citation type="submission" date="2019-10" db="EMBL/GenBank/DDBJ databases">
        <title>A soil myxobacterium in the family Polyangiaceae.</title>
        <authorList>
            <person name="Li Y."/>
            <person name="Wang J."/>
        </authorList>
    </citation>
    <scope>NUCLEOTIDE SEQUENCE [LARGE SCALE GENOMIC DNA]</scope>
    <source>
        <strain evidence="1 2">DSM 14734</strain>
    </source>
</reference>
<sequence length="176" mass="19750">MSQIAWLFLHTNDVDRAREAATTLRERGEICAADGCGWVRFDRASIDSDTVCALGRRFSGALGCEVITIQSHSAVSWVRSTSYDRGEQVRVIEFDEDGWKCDGIPRSWESRLMADRASSVDDDCEPAVLAALSSGHIPEGALHPSCDAWDIVKCLGLEGLVRHETRRHKVGRWWWF</sequence>
<protein>
    <submittedName>
        <fullName evidence="1">Uncharacterized protein</fullName>
    </submittedName>
</protein>
<gene>
    <name evidence="1" type="ORF">GF068_11450</name>
</gene>
<name>A0A6N7PKJ2_9BACT</name>
<dbReference type="RefSeq" id="WP_153819406.1">
    <property type="nucleotide sequence ID" value="NZ_WJIE01000003.1"/>
</dbReference>
<dbReference type="AlphaFoldDB" id="A0A6N7PKJ2"/>
<evidence type="ECO:0000313" key="1">
    <source>
        <dbReference type="EMBL" id="MRG92538.1"/>
    </source>
</evidence>
<dbReference type="EMBL" id="WJIE01000003">
    <property type="protein sequence ID" value="MRG92538.1"/>
    <property type="molecule type" value="Genomic_DNA"/>
</dbReference>
<keyword evidence="2" id="KW-1185">Reference proteome</keyword>
<evidence type="ECO:0000313" key="2">
    <source>
        <dbReference type="Proteomes" id="UP000440224"/>
    </source>
</evidence>
<dbReference type="Proteomes" id="UP000440224">
    <property type="component" value="Unassembled WGS sequence"/>
</dbReference>
<accession>A0A6N7PKJ2</accession>
<organism evidence="1 2">
    <name type="scientific">Polyangium spumosum</name>
    <dbReference type="NCBI Taxonomy" id="889282"/>
    <lineage>
        <taxon>Bacteria</taxon>
        <taxon>Pseudomonadati</taxon>
        <taxon>Myxococcota</taxon>
        <taxon>Polyangia</taxon>
        <taxon>Polyangiales</taxon>
        <taxon>Polyangiaceae</taxon>
        <taxon>Polyangium</taxon>
    </lineage>
</organism>
<comment type="caution">
    <text evidence="1">The sequence shown here is derived from an EMBL/GenBank/DDBJ whole genome shotgun (WGS) entry which is preliminary data.</text>
</comment>
<proteinExistence type="predicted"/>